<proteinExistence type="predicted"/>
<dbReference type="Proteomes" id="UP000613740">
    <property type="component" value="Unassembled WGS sequence"/>
</dbReference>
<keyword evidence="4" id="KW-1185">Reference proteome</keyword>
<feature type="region of interest" description="Disordered" evidence="1">
    <location>
        <begin position="681"/>
        <end position="702"/>
    </location>
</feature>
<dbReference type="Gene3D" id="1.10.510.10">
    <property type="entry name" value="Transferase(Phosphotransferase) domain 1"/>
    <property type="match status" value="2"/>
</dbReference>
<dbReference type="AlphaFoldDB" id="A0A835SX93"/>
<gene>
    <name evidence="3" type="ORF">HYH02_011990</name>
</gene>
<feature type="compositionally biased region" description="Pro residues" evidence="1">
    <location>
        <begin position="1076"/>
        <end position="1099"/>
    </location>
</feature>
<dbReference type="InterPro" id="IPR000719">
    <property type="entry name" value="Prot_kinase_dom"/>
</dbReference>
<feature type="compositionally biased region" description="Acidic residues" evidence="1">
    <location>
        <begin position="467"/>
        <end position="477"/>
    </location>
</feature>
<feature type="compositionally biased region" description="Pro residues" evidence="1">
    <location>
        <begin position="876"/>
        <end position="885"/>
    </location>
</feature>
<feature type="compositionally biased region" description="Low complexity" evidence="1">
    <location>
        <begin position="865"/>
        <end position="875"/>
    </location>
</feature>
<dbReference type="SUPFAM" id="SSF56112">
    <property type="entry name" value="Protein kinase-like (PK-like)"/>
    <property type="match status" value="2"/>
</dbReference>
<protein>
    <recommendedName>
        <fullName evidence="2">Protein kinase domain-containing protein</fullName>
    </recommendedName>
</protein>
<dbReference type="EMBL" id="JAEHOD010000054">
    <property type="protein sequence ID" value="KAG2434992.1"/>
    <property type="molecule type" value="Genomic_DNA"/>
</dbReference>
<dbReference type="Gene3D" id="3.30.200.20">
    <property type="entry name" value="Phosphorylase Kinase, domain 1"/>
    <property type="match status" value="1"/>
</dbReference>
<dbReference type="GO" id="GO:0005524">
    <property type="term" value="F:ATP binding"/>
    <property type="evidence" value="ECO:0007669"/>
    <property type="project" value="InterPro"/>
</dbReference>
<dbReference type="InterPro" id="IPR011009">
    <property type="entry name" value="Kinase-like_dom_sf"/>
</dbReference>
<feature type="region of interest" description="Disordered" evidence="1">
    <location>
        <begin position="865"/>
        <end position="910"/>
    </location>
</feature>
<dbReference type="PANTHER" id="PTHR44329:SF214">
    <property type="entry name" value="PROTEIN KINASE DOMAIN-CONTAINING PROTEIN"/>
    <property type="match status" value="1"/>
</dbReference>
<feature type="region of interest" description="Disordered" evidence="1">
    <location>
        <begin position="1"/>
        <end position="24"/>
    </location>
</feature>
<feature type="compositionally biased region" description="Pro residues" evidence="1">
    <location>
        <begin position="997"/>
        <end position="1008"/>
    </location>
</feature>
<reference evidence="3" key="1">
    <citation type="journal article" date="2020" name="bioRxiv">
        <title>Comparative genomics of Chlamydomonas.</title>
        <authorList>
            <person name="Craig R.J."/>
            <person name="Hasan A.R."/>
            <person name="Ness R.W."/>
            <person name="Keightley P.D."/>
        </authorList>
    </citation>
    <scope>NUCLEOTIDE SEQUENCE</scope>
    <source>
        <strain evidence="3">CCAP 11/173</strain>
    </source>
</reference>
<feature type="region of interest" description="Disordered" evidence="1">
    <location>
        <begin position="991"/>
        <end position="1011"/>
    </location>
</feature>
<sequence length="1113" mass="110506">MISGELSGAPVSGPRRGTSNGFPQPSFLCGSADAGEGLPLGRSASSCAPVSTCPSASPHDLQQGQQEPQPQQLITALQLAAGCTTAASLRTMATHSSTAAGPCCCNNALSADTCMPPTTMPPPPSMTMTEQRYMKEVLGPSGGRSDTTSDTASCQQQQLTQQLRQSQAPAAQEVALLLLAAAGTTSPIAAAWAGARAASLRCPPPALQQQEAAALLGGAQPVAVVLQSQPPAAAAEGPVTAAPSASRPPQLAAQVRRLEVSGDGGRTPAAAAPAACTAAAAVHSSSTSSTDAVLAAAAPPSPPRGRALDRLIALSGLPLARATTLPAGFTPLPSEMRSGGLLLLPSPTSHRPTAPAVVLAAAAADTADTQLPPPPTGAAHVCPAGSSTGGGGGAAACAAAGGGSFADNPATSSCQQLPRRPLDAGCVDQLAPQSPAAGADAAKVEVEVQETELAEAEEAKEAQVQEADAEEVQEAEEVGSPLELLRDVGGLLTQLAPTPPGALGTTWQGTWCGRAVAVKLVCCSAWGGPNAPLLRAACRAARAVQHPNLVPVYAVRVAALDTRAFAMLDPPPRVGAGWAASSAGRTTGRLQRFLAAPAAPLPPPLPVDTTGGCCSYKPTCDPDSAAVASPAAPPPTPPPLVTVRNAAFLNAASEPAAGAPAGATSLLAGAAAAAGLPAAPAAATGRAGSGGDDAASRAPAGPRSLTVYPAGDLLPPAAPRPAEQAAALRALSCLRLQPGGCVVAVIRELCDMGNLCVLACAPETPFRASRTWPLHVARRALLRTAREIAAGLAALHAAGVPHGALTPTNVLLSSSSAADRRGFTARVSEPCSPGLSTTAGNALAALGPAMTFMAPELLVTAATTTTTTTTTGGSPAPAPPAPPPAGALSAGDGANSTNGDPSRLHHHHHCAQHRQHHHCASPPVHECFAMAAVGASADGRGVSAAEQAAALAAGCAADVYSYGMLLYLMAAGEMPFAGEHLVPVLMAVSTEGRRPHWPPPPPPPPPPAAAAAAAAAAAPAVAGGGSLGQHAALQPLYAQCVAAEPGLRPTMEQVLAQLVALEAQLKAAKRATGRRLPPPQRQPQPQQPPLPPPPPPPPRSTAVVAAAVPRADL</sequence>
<feature type="region of interest" description="Disordered" evidence="1">
    <location>
        <begin position="1067"/>
        <end position="1113"/>
    </location>
</feature>
<feature type="region of interest" description="Disordered" evidence="1">
    <location>
        <begin position="456"/>
        <end position="478"/>
    </location>
</feature>
<dbReference type="GO" id="GO:0004674">
    <property type="term" value="F:protein serine/threonine kinase activity"/>
    <property type="evidence" value="ECO:0007669"/>
    <property type="project" value="TreeGrafter"/>
</dbReference>
<evidence type="ECO:0000259" key="2">
    <source>
        <dbReference type="PROSITE" id="PS50011"/>
    </source>
</evidence>
<dbReference type="InterPro" id="IPR051681">
    <property type="entry name" value="Ser/Thr_Kinases-Pseudokinases"/>
</dbReference>
<comment type="caution">
    <text evidence="3">The sequence shown here is derived from an EMBL/GenBank/DDBJ whole genome shotgun (WGS) entry which is preliminary data.</text>
</comment>
<evidence type="ECO:0000313" key="4">
    <source>
        <dbReference type="Proteomes" id="UP000613740"/>
    </source>
</evidence>
<dbReference type="PANTHER" id="PTHR44329">
    <property type="entry name" value="SERINE/THREONINE-PROTEIN KINASE TNNI3K-RELATED"/>
    <property type="match status" value="1"/>
</dbReference>
<name>A0A835SX93_9CHLO</name>
<feature type="domain" description="Protein kinase" evidence="2">
    <location>
        <begin position="492"/>
        <end position="1061"/>
    </location>
</feature>
<evidence type="ECO:0000256" key="1">
    <source>
        <dbReference type="SAM" id="MobiDB-lite"/>
    </source>
</evidence>
<dbReference type="PROSITE" id="PS50011">
    <property type="entry name" value="PROTEIN_KINASE_DOM"/>
    <property type="match status" value="1"/>
</dbReference>
<dbReference type="OrthoDB" id="547933at2759"/>
<feature type="region of interest" description="Disordered" evidence="1">
    <location>
        <begin position="49"/>
        <end position="70"/>
    </location>
</feature>
<organism evidence="3 4">
    <name type="scientific">Chlamydomonas schloesseri</name>
    <dbReference type="NCBI Taxonomy" id="2026947"/>
    <lineage>
        <taxon>Eukaryota</taxon>
        <taxon>Viridiplantae</taxon>
        <taxon>Chlorophyta</taxon>
        <taxon>core chlorophytes</taxon>
        <taxon>Chlorophyceae</taxon>
        <taxon>CS clade</taxon>
        <taxon>Chlamydomonadales</taxon>
        <taxon>Chlamydomonadaceae</taxon>
        <taxon>Chlamydomonas</taxon>
    </lineage>
</organism>
<accession>A0A835SX93</accession>
<evidence type="ECO:0000313" key="3">
    <source>
        <dbReference type="EMBL" id="KAG2434992.1"/>
    </source>
</evidence>